<accession>A0A5N7BRK5</accession>
<dbReference type="EMBL" id="ML735385">
    <property type="protein sequence ID" value="KAE8384273.1"/>
    <property type="molecule type" value="Genomic_DNA"/>
</dbReference>
<sequence length="101" mass="11720">MYLICDTDSTKVAAFSVRFALPRRTWCILMDRSLYVDLYHMASDMSMQIPGRMGNTHRQVFRYDLLCCLPMLPKGGTWASQCNKCWKLPVILREDCMSTNT</sequence>
<proteinExistence type="predicted"/>
<reference evidence="1" key="1">
    <citation type="submission" date="2019-04" db="EMBL/GenBank/DDBJ databases">
        <title>Friends and foes A comparative genomics studyof 23 Aspergillus species from section Flavi.</title>
        <authorList>
            <consortium name="DOE Joint Genome Institute"/>
            <person name="Kjaerbolling I."/>
            <person name="Vesth T."/>
            <person name="Frisvad J.C."/>
            <person name="Nybo J.L."/>
            <person name="Theobald S."/>
            <person name="Kildgaard S."/>
            <person name="Isbrandt T."/>
            <person name="Kuo A."/>
            <person name="Sato A."/>
            <person name="Lyhne E.K."/>
            <person name="Kogle M.E."/>
            <person name="Wiebenga A."/>
            <person name="Kun R.S."/>
            <person name="Lubbers R.J."/>
            <person name="Makela M.R."/>
            <person name="Barry K."/>
            <person name="Chovatia M."/>
            <person name="Clum A."/>
            <person name="Daum C."/>
            <person name="Haridas S."/>
            <person name="He G."/>
            <person name="LaButti K."/>
            <person name="Lipzen A."/>
            <person name="Mondo S."/>
            <person name="Riley R."/>
            <person name="Salamov A."/>
            <person name="Simmons B.A."/>
            <person name="Magnuson J.K."/>
            <person name="Henrissat B."/>
            <person name="Mortensen U.H."/>
            <person name="Larsen T.O."/>
            <person name="Devries R.P."/>
            <person name="Grigoriev I.V."/>
            <person name="Machida M."/>
            <person name="Baker S.E."/>
            <person name="Andersen M.R."/>
        </authorList>
    </citation>
    <scope>NUCLEOTIDE SEQUENCE [LARGE SCALE GENOMIC DNA]</scope>
    <source>
        <strain evidence="1">IBT 14317</strain>
    </source>
</reference>
<name>A0A5N7BRK5_PETAA</name>
<dbReference type="AlphaFoldDB" id="A0A5N7BRK5"/>
<evidence type="ECO:0000313" key="1">
    <source>
        <dbReference type="EMBL" id="KAE8384273.1"/>
    </source>
</evidence>
<dbReference type="Proteomes" id="UP000326877">
    <property type="component" value="Unassembled WGS sequence"/>
</dbReference>
<dbReference type="OrthoDB" id="4473025at2759"/>
<organism evidence="1">
    <name type="scientific">Petromyces alliaceus</name>
    <name type="common">Aspergillus alliaceus</name>
    <dbReference type="NCBI Taxonomy" id="209559"/>
    <lineage>
        <taxon>Eukaryota</taxon>
        <taxon>Fungi</taxon>
        <taxon>Dikarya</taxon>
        <taxon>Ascomycota</taxon>
        <taxon>Pezizomycotina</taxon>
        <taxon>Eurotiomycetes</taxon>
        <taxon>Eurotiomycetidae</taxon>
        <taxon>Eurotiales</taxon>
        <taxon>Aspergillaceae</taxon>
        <taxon>Aspergillus</taxon>
        <taxon>Aspergillus subgen. Circumdati</taxon>
    </lineage>
</organism>
<protein>
    <submittedName>
        <fullName evidence="1">Uncharacterized protein</fullName>
    </submittedName>
</protein>
<gene>
    <name evidence="1" type="ORF">BDV23DRAFT_167148</name>
</gene>